<feature type="coiled-coil region" evidence="11">
    <location>
        <begin position="19"/>
        <end position="88"/>
    </location>
</feature>
<comment type="similarity">
    <text evidence="2">Belongs to the FliJ family.</text>
</comment>
<name>A0A9D2JGW9_9ENTE</name>
<keyword evidence="11" id="KW-0175">Coiled coil</keyword>
<dbReference type="Proteomes" id="UP000824063">
    <property type="component" value="Unassembled WGS sequence"/>
</dbReference>
<dbReference type="Pfam" id="PF02050">
    <property type="entry name" value="FliJ"/>
    <property type="match status" value="1"/>
</dbReference>
<dbReference type="Gene3D" id="1.10.287.1700">
    <property type="match status" value="1"/>
</dbReference>
<evidence type="ECO:0000256" key="4">
    <source>
        <dbReference type="ARBA" id="ARBA00022448"/>
    </source>
</evidence>
<evidence type="ECO:0000256" key="8">
    <source>
        <dbReference type="ARBA" id="ARBA00022927"/>
    </source>
</evidence>
<evidence type="ECO:0000256" key="2">
    <source>
        <dbReference type="ARBA" id="ARBA00010004"/>
    </source>
</evidence>
<reference evidence="12" key="2">
    <citation type="submission" date="2021-04" db="EMBL/GenBank/DDBJ databases">
        <authorList>
            <person name="Gilroy R."/>
        </authorList>
    </citation>
    <scope>NUCLEOTIDE SEQUENCE</scope>
    <source>
        <strain evidence="12">CHK172-16539</strain>
    </source>
</reference>
<protein>
    <recommendedName>
        <fullName evidence="3">Flagellar FliJ protein</fullName>
    </recommendedName>
</protein>
<dbReference type="GO" id="GO:0009288">
    <property type="term" value="C:bacterial-type flagellum"/>
    <property type="evidence" value="ECO:0007669"/>
    <property type="project" value="InterPro"/>
</dbReference>
<keyword evidence="8" id="KW-0653">Protein transport</keyword>
<dbReference type="InterPro" id="IPR012823">
    <property type="entry name" value="Flagell_FliJ"/>
</dbReference>
<evidence type="ECO:0000256" key="9">
    <source>
        <dbReference type="ARBA" id="ARBA00023136"/>
    </source>
</evidence>
<sequence length="140" mass="16800">MNPFQFSLEKVLDVRWTAEEEAKNAYAQAQQALFEAEENLFVLKQEKSELMNVPAQGVNRMQVRYWYLIELDRQTLQAENQVWNLKEQVKTMLNKYITAQKDRKILEKLEEKQKEAYDLEFKLYEQKQLDEMSNRSLIMG</sequence>
<keyword evidence="5" id="KW-1003">Cell membrane</keyword>
<evidence type="ECO:0000256" key="3">
    <source>
        <dbReference type="ARBA" id="ARBA00020392"/>
    </source>
</evidence>
<dbReference type="InterPro" id="IPR053716">
    <property type="entry name" value="Flag_assembly_chemotaxis_eff"/>
</dbReference>
<evidence type="ECO:0000256" key="10">
    <source>
        <dbReference type="ARBA" id="ARBA00023225"/>
    </source>
</evidence>
<dbReference type="NCBIfam" id="TIGR02473">
    <property type="entry name" value="flagell_FliJ"/>
    <property type="match status" value="1"/>
</dbReference>
<evidence type="ECO:0000313" key="12">
    <source>
        <dbReference type="EMBL" id="HIZ52976.1"/>
    </source>
</evidence>
<evidence type="ECO:0000256" key="5">
    <source>
        <dbReference type="ARBA" id="ARBA00022475"/>
    </source>
</evidence>
<comment type="subcellular location">
    <subcellularLocation>
        <location evidence="1">Cell membrane</location>
        <topology evidence="1">Peripheral membrane protein</topology>
        <orientation evidence="1">Cytoplasmic side</orientation>
    </subcellularLocation>
</comment>
<reference evidence="12" key="1">
    <citation type="journal article" date="2021" name="PeerJ">
        <title>Extensive microbial diversity within the chicken gut microbiome revealed by metagenomics and culture.</title>
        <authorList>
            <person name="Gilroy R."/>
            <person name="Ravi A."/>
            <person name="Getino M."/>
            <person name="Pursley I."/>
            <person name="Horton D.L."/>
            <person name="Alikhan N.F."/>
            <person name="Baker D."/>
            <person name="Gharbi K."/>
            <person name="Hall N."/>
            <person name="Watson M."/>
            <person name="Adriaenssens E.M."/>
            <person name="Foster-Nyarko E."/>
            <person name="Jarju S."/>
            <person name="Secka A."/>
            <person name="Antonio M."/>
            <person name="Oren A."/>
            <person name="Chaudhuri R.R."/>
            <person name="La Ragione R."/>
            <person name="Hildebrand F."/>
            <person name="Pallen M.J."/>
        </authorList>
    </citation>
    <scope>NUCLEOTIDE SEQUENCE</scope>
    <source>
        <strain evidence="12">CHK172-16539</strain>
    </source>
</reference>
<keyword evidence="12" id="KW-0282">Flagellum</keyword>
<keyword evidence="9" id="KW-0472">Membrane</keyword>
<dbReference type="GO" id="GO:0071973">
    <property type="term" value="P:bacterial-type flagellum-dependent cell motility"/>
    <property type="evidence" value="ECO:0007669"/>
    <property type="project" value="InterPro"/>
</dbReference>
<keyword evidence="4" id="KW-0813">Transport</keyword>
<keyword evidence="7" id="KW-1005">Bacterial flagellum biogenesis</keyword>
<keyword evidence="12" id="KW-0969">Cilium</keyword>
<proteinExistence type="inferred from homology"/>
<dbReference type="GO" id="GO:0006935">
    <property type="term" value="P:chemotaxis"/>
    <property type="evidence" value="ECO:0007669"/>
    <property type="project" value="UniProtKB-KW"/>
</dbReference>
<keyword evidence="10" id="KW-1006">Bacterial flagellum protein export</keyword>
<evidence type="ECO:0000256" key="11">
    <source>
        <dbReference type="SAM" id="Coils"/>
    </source>
</evidence>
<dbReference type="GO" id="GO:0044781">
    <property type="term" value="P:bacterial-type flagellum organization"/>
    <property type="evidence" value="ECO:0007669"/>
    <property type="project" value="UniProtKB-KW"/>
</dbReference>
<gene>
    <name evidence="12" type="primary">fliJ</name>
    <name evidence="12" type="ORF">IAA20_03420</name>
</gene>
<dbReference type="EMBL" id="DXBN01000084">
    <property type="protein sequence ID" value="HIZ52976.1"/>
    <property type="molecule type" value="Genomic_DNA"/>
</dbReference>
<comment type="caution">
    <text evidence="12">The sequence shown here is derived from an EMBL/GenBank/DDBJ whole genome shotgun (WGS) entry which is preliminary data.</text>
</comment>
<evidence type="ECO:0000256" key="1">
    <source>
        <dbReference type="ARBA" id="ARBA00004413"/>
    </source>
</evidence>
<keyword evidence="6" id="KW-0145">Chemotaxis</keyword>
<dbReference type="GO" id="GO:0015031">
    <property type="term" value="P:protein transport"/>
    <property type="evidence" value="ECO:0007669"/>
    <property type="project" value="UniProtKB-KW"/>
</dbReference>
<evidence type="ECO:0000256" key="6">
    <source>
        <dbReference type="ARBA" id="ARBA00022500"/>
    </source>
</evidence>
<dbReference type="AlphaFoldDB" id="A0A9D2JGW9"/>
<keyword evidence="12" id="KW-0966">Cell projection</keyword>
<dbReference type="GO" id="GO:0005886">
    <property type="term" value="C:plasma membrane"/>
    <property type="evidence" value="ECO:0007669"/>
    <property type="project" value="UniProtKB-SubCell"/>
</dbReference>
<evidence type="ECO:0000256" key="7">
    <source>
        <dbReference type="ARBA" id="ARBA00022795"/>
    </source>
</evidence>
<accession>A0A9D2JGW9</accession>
<evidence type="ECO:0000313" key="13">
    <source>
        <dbReference type="Proteomes" id="UP000824063"/>
    </source>
</evidence>
<organism evidence="12 13">
    <name type="scientific">Candidatus Enterococcus avicola</name>
    <dbReference type="NCBI Taxonomy" id="2838561"/>
    <lineage>
        <taxon>Bacteria</taxon>
        <taxon>Bacillati</taxon>
        <taxon>Bacillota</taxon>
        <taxon>Bacilli</taxon>
        <taxon>Lactobacillales</taxon>
        <taxon>Enterococcaceae</taxon>
        <taxon>Enterococcus</taxon>
    </lineage>
</organism>